<organism evidence="2 3">
    <name type="scientific">Allacma fusca</name>
    <dbReference type="NCBI Taxonomy" id="39272"/>
    <lineage>
        <taxon>Eukaryota</taxon>
        <taxon>Metazoa</taxon>
        <taxon>Ecdysozoa</taxon>
        <taxon>Arthropoda</taxon>
        <taxon>Hexapoda</taxon>
        <taxon>Collembola</taxon>
        <taxon>Symphypleona</taxon>
        <taxon>Sminthuridae</taxon>
        <taxon>Allacma</taxon>
    </lineage>
</organism>
<keyword evidence="3" id="KW-1185">Reference proteome</keyword>
<feature type="region of interest" description="Disordered" evidence="1">
    <location>
        <begin position="36"/>
        <end position="58"/>
    </location>
</feature>
<dbReference type="OrthoDB" id="10475689at2759"/>
<gene>
    <name evidence="2" type="ORF">AFUS01_LOCUS26856</name>
</gene>
<accession>A0A8J2KNE7</accession>
<evidence type="ECO:0000313" key="2">
    <source>
        <dbReference type="EMBL" id="CAG7816227.1"/>
    </source>
</evidence>
<evidence type="ECO:0000313" key="3">
    <source>
        <dbReference type="Proteomes" id="UP000708208"/>
    </source>
</evidence>
<dbReference type="AlphaFoldDB" id="A0A8J2KNE7"/>
<protein>
    <submittedName>
        <fullName evidence="2">Uncharacterized protein</fullName>
    </submittedName>
</protein>
<comment type="caution">
    <text evidence="2">The sequence shown here is derived from an EMBL/GenBank/DDBJ whole genome shotgun (WGS) entry which is preliminary data.</text>
</comment>
<reference evidence="2" key="1">
    <citation type="submission" date="2021-06" db="EMBL/GenBank/DDBJ databases">
        <authorList>
            <person name="Hodson N. C."/>
            <person name="Mongue J. A."/>
            <person name="Jaron S. K."/>
        </authorList>
    </citation>
    <scope>NUCLEOTIDE SEQUENCE</scope>
</reference>
<sequence length="73" mass="8054">DEDGKGPGGVSTYLVEQINHHSSSYPYREMGGLRASTLPRHPKLHGSPMDPHGHHEDDGYVDALRRNIYSTGV</sequence>
<feature type="non-terminal residue" evidence="2">
    <location>
        <position position="73"/>
    </location>
</feature>
<name>A0A8J2KNE7_9HEXA</name>
<feature type="non-terminal residue" evidence="2">
    <location>
        <position position="1"/>
    </location>
</feature>
<proteinExistence type="predicted"/>
<dbReference type="EMBL" id="CAJVCH010363941">
    <property type="protein sequence ID" value="CAG7816227.1"/>
    <property type="molecule type" value="Genomic_DNA"/>
</dbReference>
<dbReference type="Proteomes" id="UP000708208">
    <property type="component" value="Unassembled WGS sequence"/>
</dbReference>
<evidence type="ECO:0000256" key="1">
    <source>
        <dbReference type="SAM" id="MobiDB-lite"/>
    </source>
</evidence>